<gene>
    <name evidence="2" type="ORF">BTO28_16190</name>
</gene>
<dbReference type="SUPFAM" id="SSF46458">
    <property type="entry name" value="Globin-like"/>
    <property type="match status" value="1"/>
</dbReference>
<evidence type="ECO:0000259" key="1">
    <source>
        <dbReference type="Pfam" id="PF11563"/>
    </source>
</evidence>
<dbReference type="InterPro" id="IPR009050">
    <property type="entry name" value="Globin-like_sf"/>
</dbReference>
<proteinExistence type="predicted"/>
<dbReference type="Proteomes" id="UP000188613">
    <property type="component" value="Unassembled WGS sequence"/>
</dbReference>
<accession>A0A1V2A3W1</accession>
<dbReference type="GO" id="GO:0019825">
    <property type="term" value="F:oxygen binding"/>
    <property type="evidence" value="ECO:0007669"/>
    <property type="project" value="InterPro"/>
</dbReference>
<dbReference type="RefSeq" id="WP_076768204.1">
    <property type="nucleotide sequence ID" value="NZ_MSFI01000032.1"/>
</dbReference>
<dbReference type="InterPro" id="IPR044398">
    <property type="entry name" value="Globin-sensor_dom"/>
</dbReference>
<name>A0A1V2A3W1_9BACI</name>
<dbReference type="STRING" id="1714355.BTO28_16190"/>
<reference evidence="2 3" key="1">
    <citation type="submission" date="2016-12" db="EMBL/GenBank/DDBJ databases">
        <title>Domibacillus sp. SAB 38T whole genome sequencing.</title>
        <authorList>
            <person name="Verma A."/>
            <person name="Ojha A.K."/>
            <person name="Krishnamurthi S."/>
        </authorList>
    </citation>
    <scope>NUCLEOTIDE SEQUENCE [LARGE SCALE GENOMIC DNA]</scope>
    <source>
        <strain evidence="2 3">SAB 38</strain>
    </source>
</reference>
<dbReference type="CDD" id="cd01068">
    <property type="entry name" value="globin_sensor"/>
    <property type="match status" value="1"/>
</dbReference>
<keyword evidence="3" id="KW-1185">Reference proteome</keyword>
<dbReference type="Pfam" id="PF11563">
    <property type="entry name" value="Protoglobin"/>
    <property type="match status" value="1"/>
</dbReference>
<protein>
    <recommendedName>
        <fullName evidence="1">Globin-sensor domain-containing protein</fullName>
    </recommendedName>
</protein>
<dbReference type="EMBL" id="MSFI01000032">
    <property type="protein sequence ID" value="OMP65693.1"/>
    <property type="molecule type" value="Genomic_DNA"/>
</dbReference>
<comment type="caution">
    <text evidence="2">The sequence shown here is derived from an EMBL/GenBank/DDBJ whole genome shotgun (WGS) entry which is preliminary data.</text>
</comment>
<dbReference type="InterPro" id="IPR039379">
    <property type="entry name" value="Protoglobin_sensor_dom"/>
</dbReference>
<dbReference type="AlphaFoldDB" id="A0A1V2A3W1"/>
<evidence type="ECO:0000313" key="2">
    <source>
        <dbReference type="EMBL" id="OMP65693.1"/>
    </source>
</evidence>
<sequence length="300" mass="34212">MISYQPDIARLTHDDLVLLQKVHPVVVQHVDGMIESFTGNLTKTDKFLNDAHLSQKEFKRILKTHIPRLFEGVLDEDFLAEWRKTALLLIEMGIDIKEYFFALHHLLDSIMTIVEETSHSRQSSIIRVASKMIHLEQQIVLAASERAVETDDLTILIGEAAASLQYVSRESASILQTAEESKLFADQSVEKSLVGRNLLMNQVERWSELQEMIDELKIMTAGTEFFSLIEQLSQFALEGLETMPICAEKINCLFELVTKTKFRNEQLEDILKQVFDVISAAESTSNELARSLSKNLHYTE</sequence>
<organism evidence="2 3">
    <name type="scientific">Domibacillus epiphyticus</name>
    <dbReference type="NCBI Taxonomy" id="1714355"/>
    <lineage>
        <taxon>Bacteria</taxon>
        <taxon>Bacillati</taxon>
        <taxon>Bacillota</taxon>
        <taxon>Bacilli</taxon>
        <taxon>Bacillales</taxon>
        <taxon>Bacillaceae</taxon>
        <taxon>Domibacillus</taxon>
    </lineage>
</organism>
<dbReference type="InterPro" id="IPR012292">
    <property type="entry name" value="Globin/Proto"/>
</dbReference>
<dbReference type="Gene3D" id="1.10.490.10">
    <property type="entry name" value="Globins"/>
    <property type="match status" value="1"/>
</dbReference>
<evidence type="ECO:0000313" key="3">
    <source>
        <dbReference type="Proteomes" id="UP000188613"/>
    </source>
</evidence>
<dbReference type="GO" id="GO:0020037">
    <property type="term" value="F:heme binding"/>
    <property type="evidence" value="ECO:0007669"/>
    <property type="project" value="InterPro"/>
</dbReference>
<feature type="domain" description="Globin-sensor" evidence="1">
    <location>
        <begin position="2"/>
        <end position="147"/>
    </location>
</feature>